<keyword evidence="7 8" id="KW-0456">Lyase</keyword>
<dbReference type="EC" id="4.2.1.10" evidence="5 8"/>
<name>A0A6J4LMT0_9ACTN</name>
<dbReference type="GO" id="GO:0019631">
    <property type="term" value="P:quinate catabolic process"/>
    <property type="evidence" value="ECO:0007669"/>
    <property type="project" value="TreeGrafter"/>
</dbReference>
<evidence type="ECO:0000256" key="10">
    <source>
        <dbReference type="PIRSR" id="PIRSR001399-2"/>
    </source>
</evidence>
<dbReference type="InterPro" id="IPR036441">
    <property type="entry name" value="DHquinase_II_sf"/>
</dbReference>
<feature type="site" description="Transition state stabilizer" evidence="8 11">
    <location>
        <position position="26"/>
    </location>
</feature>
<comment type="pathway">
    <text evidence="2 8">Metabolic intermediate biosynthesis; chorismate biosynthesis; chorismate from D-erythrose 4-phosphate and phosphoenolpyruvate: step 3/7.</text>
</comment>
<evidence type="ECO:0000256" key="1">
    <source>
        <dbReference type="ARBA" id="ARBA00001864"/>
    </source>
</evidence>
<evidence type="ECO:0000256" key="7">
    <source>
        <dbReference type="ARBA" id="ARBA00023239"/>
    </source>
</evidence>
<evidence type="ECO:0000256" key="6">
    <source>
        <dbReference type="ARBA" id="ARBA00023141"/>
    </source>
</evidence>
<dbReference type="GO" id="GO:0009423">
    <property type="term" value="P:chorismate biosynthetic process"/>
    <property type="evidence" value="ECO:0007669"/>
    <property type="project" value="UniProtKB-UniRule"/>
</dbReference>
<evidence type="ECO:0000256" key="5">
    <source>
        <dbReference type="ARBA" id="ARBA00012060"/>
    </source>
</evidence>
<accession>A0A6J4LMT0</accession>
<organism evidence="12">
    <name type="scientific">uncultured Nocardioidaceae bacterium</name>
    <dbReference type="NCBI Taxonomy" id="253824"/>
    <lineage>
        <taxon>Bacteria</taxon>
        <taxon>Bacillati</taxon>
        <taxon>Actinomycetota</taxon>
        <taxon>Actinomycetes</taxon>
        <taxon>Propionibacteriales</taxon>
        <taxon>Nocardioidaceae</taxon>
        <taxon>environmental samples</taxon>
    </lineage>
</organism>
<dbReference type="PIRSF" id="PIRSF001399">
    <property type="entry name" value="DHquinase_II"/>
    <property type="match status" value="1"/>
</dbReference>
<dbReference type="InterPro" id="IPR018509">
    <property type="entry name" value="DHquinase_II_CS"/>
</dbReference>
<evidence type="ECO:0000256" key="4">
    <source>
        <dbReference type="ARBA" id="ARBA00011193"/>
    </source>
</evidence>
<dbReference type="Gene3D" id="3.40.50.9100">
    <property type="entry name" value="Dehydroquinase, class II"/>
    <property type="match status" value="1"/>
</dbReference>
<dbReference type="PANTHER" id="PTHR21272:SF3">
    <property type="entry name" value="CATABOLIC 3-DEHYDROQUINASE"/>
    <property type="match status" value="1"/>
</dbReference>
<evidence type="ECO:0000256" key="2">
    <source>
        <dbReference type="ARBA" id="ARBA00004902"/>
    </source>
</evidence>
<comment type="similarity">
    <text evidence="3 8">Belongs to the type-II 3-dehydroquinase family.</text>
</comment>
<dbReference type="PANTHER" id="PTHR21272">
    <property type="entry name" value="CATABOLIC 3-DEHYDROQUINASE"/>
    <property type="match status" value="1"/>
</dbReference>
<evidence type="ECO:0000256" key="11">
    <source>
        <dbReference type="PIRSR" id="PIRSR001399-3"/>
    </source>
</evidence>
<proteinExistence type="inferred from homology"/>
<keyword evidence="6 8" id="KW-0057">Aromatic amino acid biosynthesis</keyword>
<evidence type="ECO:0000313" key="12">
    <source>
        <dbReference type="EMBL" id="CAA9337692.1"/>
    </source>
</evidence>
<feature type="active site" description="Proton donor" evidence="8 9">
    <location>
        <position position="108"/>
    </location>
</feature>
<comment type="subunit">
    <text evidence="4 8">Homododecamer.</text>
</comment>
<reference evidence="12" key="1">
    <citation type="submission" date="2020-02" db="EMBL/GenBank/DDBJ databases">
        <authorList>
            <person name="Meier V. D."/>
        </authorList>
    </citation>
    <scope>NUCLEOTIDE SEQUENCE</scope>
    <source>
        <strain evidence="12">AVDCRST_MAG29</strain>
    </source>
</reference>
<dbReference type="HAMAP" id="MF_00169">
    <property type="entry name" value="AroQ"/>
    <property type="match status" value="1"/>
</dbReference>
<protein>
    <recommendedName>
        <fullName evidence="5 8">3-dehydroquinate dehydratase</fullName>
        <shortName evidence="8">3-dehydroquinase</shortName>
        <ecNumber evidence="5 8">4.2.1.10</ecNumber>
    </recommendedName>
    <alternativeName>
        <fullName evidence="8">Type II DHQase</fullName>
    </alternativeName>
</protein>
<feature type="binding site" evidence="8 10">
    <location>
        <position position="119"/>
    </location>
    <ligand>
        <name>substrate</name>
    </ligand>
</feature>
<feature type="binding site" evidence="8 10">
    <location>
        <position position="88"/>
    </location>
    <ligand>
        <name>substrate</name>
    </ligand>
</feature>
<dbReference type="PROSITE" id="PS01029">
    <property type="entry name" value="DEHYDROQUINASE_II"/>
    <property type="match status" value="1"/>
</dbReference>
<gene>
    <name evidence="8" type="primary">aroQ</name>
    <name evidence="12" type="ORF">AVDCRST_MAG29-1392</name>
</gene>
<dbReference type="CDD" id="cd00466">
    <property type="entry name" value="DHQase_II"/>
    <property type="match status" value="1"/>
</dbReference>
<feature type="binding site" evidence="8 10">
    <location>
        <position position="95"/>
    </location>
    <ligand>
        <name>substrate</name>
    </ligand>
</feature>
<dbReference type="EMBL" id="CADCUG010000087">
    <property type="protein sequence ID" value="CAA9337692.1"/>
    <property type="molecule type" value="Genomic_DNA"/>
</dbReference>
<dbReference type="GO" id="GO:0009073">
    <property type="term" value="P:aromatic amino acid family biosynthetic process"/>
    <property type="evidence" value="ECO:0007669"/>
    <property type="project" value="UniProtKB-KW"/>
</dbReference>
<dbReference type="GO" id="GO:0003855">
    <property type="term" value="F:3-dehydroquinate dehydratase activity"/>
    <property type="evidence" value="ECO:0007669"/>
    <property type="project" value="UniProtKB-UniRule"/>
</dbReference>
<dbReference type="UniPathway" id="UPA00053">
    <property type="reaction ID" value="UER00086"/>
</dbReference>
<dbReference type="GO" id="GO:0008652">
    <property type="term" value="P:amino acid biosynthetic process"/>
    <property type="evidence" value="ECO:0007669"/>
    <property type="project" value="UniProtKB-KW"/>
</dbReference>
<dbReference type="Pfam" id="PF01220">
    <property type="entry name" value="DHquinase_II"/>
    <property type="match status" value="1"/>
</dbReference>
<comment type="function">
    <text evidence="8">Catalyzes a trans-dehydration via an enolate intermediate.</text>
</comment>
<evidence type="ECO:0000256" key="3">
    <source>
        <dbReference type="ARBA" id="ARBA00011037"/>
    </source>
</evidence>
<dbReference type="SUPFAM" id="SSF52304">
    <property type="entry name" value="Type II 3-dehydroquinate dehydratase"/>
    <property type="match status" value="1"/>
</dbReference>
<dbReference type="NCBIfam" id="NF003807">
    <property type="entry name" value="PRK05395.1-4"/>
    <property type="match status" value="1"/>
</dbReference>
<keyword evidence="8" id="KW-0028">Amino-acid biosynthesis</keyword>
<evidence type="ECO:0000256" key="9">
    <source>
        <dbReference type="PIRSR" id="PIRSR001399-1"/>
    </source>
</evidence>
<evidence type="ECO:0000256" key="8">
    <source>
        <dbReference type="HAMAP-Rule" id="MF_00169"/>
    </source>
</evidence>
<dbReference type="InterPro" id="IPR001874">
    <property type="entry name" value="DHquinase_II"/>
</dbReference>
<feature type="binding site" evidence="8 10">
    <location>
        <begin position="109"/>
        <end position="110"/>
    </location>
    <ligand>
        <name>substrate</name>
    </ligand>
</feature>
<comment type="catalytic activity">
    <reaction evidence="1 8">
        <text>3-dehydroquinate = 3-dehydroshikimate + H2O</text>
        <dbReference type="Rhea" id="RHEA:21096"/>
        <dbReference type="ChEBI" id="CHEBI:15377"/>
        <dbReference type="ChEBI" id="CHEBI:16630"/>
        <dbReference type="ChEBI" id="CHEBI:32364"/>
        <dbReference type="EC" id="4.2.1.10"/>
    </reaction>
</comment>
<sequence length="162" mass="16834">MTDASDSGRPVVLLLHGPNLDLLGEREPAVYGTATLADHIAAARAAAAGYGLEVDDVHSASEAELVAAVHGARHRCAAIIVNPGALTHYGWSLHDALAAYDGVVVELHLSNPQSREAWRHTSVVAPVATGTIAGFGGDGYLLAVEAVHRLLEVHPPPVAPPR</sequence>
<feature type="binding site" evidence="8 10">
    <location>
        <position position="82"/>
    </location>
    <ligand>
        <name>substrate</name>
    </ligand>
</feature>
<feature type="active site" description="Proton acceptor" evidence="8 9">
    <location>
        <position position="31"/>
    </location>
</feature>
<dbReference type="AlphaFoldDB" id="A0A6J4LMT0"/>